<accession>A0A0C3CTC2</accession>
<dbReference type="OrthoDB" id="3535864at2759"/>
<feature type="region of interest" description="Disordered" evidence="1">
    <location>
        <begin position="122"/>
        <end position="142"/>
    </location>
</feature>
<dbReference type="AlphaFoldDB" id="A0A0C3CTC2"/>
<reference evidence="4" key="2">
    <citation type="submission" date="2015-01" db="EMBL/GenBank/DDBJ databases">
        <title>Evolutionary Origins and Diversification of the Mycorrhizal Mutualists.</title>
        <authorList>
            <consortium name="DOE Joint Genome Institute"/>
            <consortium name="Mycorrhizal Genomics Consortium"/>
            <person name="Kohler A."/>
            <person name="Kuo A."/>
            <person name="Nagy L.G."/>
            <person name="Floudas D."/>
            <person name="Copeland A."/>
            <person name="Barry K.W."/>
            <person name="Cichocki N."/>
            <person name="Veneault-Fourrey C."/>
            <person name="LaButti K."/>
            <person name="Lindquist E.A."/>
            <person name="Lipzen A."/>
            <person name="Lundell T."/>
            <person name="Morin E."/>
            <person name="Murat C."/>
            <person name="Riley R."/>
            <person name="Ohm R."/>
            <person name="Sun H."/>
            <person name="Tunlid A."/>
            <person name="Henrissat B."/>
            <person name="Grigoriev I.V."/>
            <person name="Hibbett D.S."/>
            <person name="Martin F."/>
        </authorList>
    </citation>
    <scope>NUCLEOTIDE SEQUENCE [LARGE SCALE GENOMIC DNA]</scope>
    <source>
        <strain evidence="4">Zn</strain>
    </source>
</reference>
<feature type="compositionally biased region" description="Low complexity" evidence="1">
    <location>
        <begin position="8"/>
        <end position="36"/>
    </location>
</feature>
<evidence type="ECO:0000256" key="2">
    <source>
        <dbReference type="SAM" id="Phobius"/>
    </source>
</evidence>
<keyword evidence="2" id="KW-0472">Membrane</keyword>
<evidence type="ECO:0000313" key="4">
    <source>
        <dbReference type="Proteomes" id="UP000054321"/>
    </source>
</evidence>
<feature type="region of interest" description="Disordered" evidence="1">
    <location>
        <begin position="1"/>
        <end position="108"/>
    </location>
</feature>
<sequence length="294" mass="32561">MTDDNPNQSPTESTGSGEGTSTTESQPSIPQIRLQQPLPPLPRMRIQIPYQNDSPLSAYTDDTFLTPNSPKQRSRIVLKDSNEGSPIDVSQAECQQGSRTQPAPPDYEPMHDYLRTLALTRQERPSRYYSPTSNTFLSPSSRPLSPSIYMPYSDSPSGQRRAIITLSPLSPTGNNNRQTPTDPPSYEELYLQHPCPIQQSRLLELVRQLEESESNLAEDVCKFVVGLVFVVITVLIVGMVFNWGRPFPGLSPNSAQPVVQGGLPVRLHNMPRLGSMTKVGKFKTLCGGRCKIHA</sequence>
<reference evidence="3 4" key="1">
    <citation type="submission" date="2014-04" db="EMBL/GenBank/DDBJ databases">
        <authorList>
            <consortium name="DOE Joint Genome Institute"/>
            <person name="Kuo A."/>
            <person name="Martino E."/>
            <person name="Perotto S."/>
            <person name="Kohler A."/>
            <person name="Nagy L.G."/>
            <person name="Floudas D."/>
            <person name="Copeland A."/>
            <person name="Barry K.W."/>
            <person name="Cichocki N."/>
            <person name="Veneault-Fourrey C."/>
            <person name="LaButti K."/>
            <person name="Lindquist E.A."/>
            <person name="Lipzen A."/>
            <person name="Lundell T."/>
            <person name="Morin E."/>
            <person name="Murat C."/>
            <person name="Sun H."/>
            <person name="Tunlid A."/>
            <person name="Henrissat B."/>
            <person name="Grigoriev I.V."/>
            <person name="Hibbett D.S."/>
            <person name="Martin F."/>
            <person name="Nordberg H.P."/>
            <person name="Cantor M.N."/>
            <person name="Hua S.X."/>
        </authorList>
    </citation>
    <scope>NUCLEOTIDE SEQUENCE [LARGE SCALE GENOMIC DNA]</scope>
    <source>
        <strain evidence="3 4">Zn</strain>
    </source>
</reference>
<evidence type="ECO:0000313" key="3">
    <source>
        <dbReference type="EMBL" id="KIN02264.1"/>
    </source>
</evidence>
<keyword evidence="4" id="KW-1185">Reference proteome</keyword>
<gene>
    <name evidence="3" type="ORF">OIDMADRAFT_53773</name>
</gene>
<dbReference type="InParanoid" id="A0A0C3CTC2"/>
<keyword evidence="2" id="KW-1133">Transmembrane helix</keyword>
<dbReference type="Proteomes" id="UP000054321">
    <property type="component" value="Unassembled WGS sequence"/>
</dbReference>
<evidence type="ECO:0000256" key="1">
    <source>
        <dbReference type="SAM" id="MobiDB-lite"/>
    </source>
</evidence>
<proteinExistence type="predicted"/>
<feature type="compositionally biased region" description="Polar residues" evidence="1">
    <location>
        <begin position="92"/>
        <end position="101"/>
    </location>
</feature>
<organism evidence="3 4">
    <name type="scientific">Oidiodendron maius (strain Zn)</name>
    <dbReference type="NCBI Taxonomy" id="913774"/>
    <lineage>
        <taxon>Eukaryota</taxon>
        <taxon>Fungi</taxon>
        <taxon>Dikarya</taxon>
        <taxon>Ascomycota</taxon>
        <taxon>Pezizomycotina</taxon>
        <taxon>Leotiomycetes</taxon>
        <taxon>Leotiomycetes incertae sedis</taxon>
        <taxon>Myxotrichaceae</taxon>
        <taxon>Oidiodendron</taxon>
    </lineage>
</organism>
<keyword evidence="2" id="KW-0812">Transmembrane</keyword>
<name>A0A0C3CTC2_OIDMZ</name>
<dbReference type="HOGENOM" id="CLU_946978_0_0_1"/>
<protein>
    <submittedName>
        <fullName evidence="3">Uncharacterized protein</fullName>
    </submittedName>
</protein>
<feature type="transmembrane region" description="Helical" evidence="2">
    <location>
        <begin position="223"/>
        <end position="244"/>
    </location>
</feature>
<dbReference type="EMBL" id="KN832875">
    <property type="protein sequence ID" value="KIN02264.1"/>
    <property type="molecule type" value="Genomic_DNA"/>
</dbReference>